<dbReference type="Proteomes" id="UP000310636">
    <property type="component" value="Unassembled WGS sequence"/>
</dbReference>
<accession>A0A4S4BHG0</accession>
<sequence length="377" mass="40561">MGEKGWRRAAAAGVAIAVLTAGCAIPQGQPGAAEVAAATSGTASATLVSTIQKQLNARSEAFSVQVSGSASASVKAVDEAFEAAMKLDDYVNYTVKSYNYNSKSNGKTATVSIKVVYWENATQSAYVAKRSKEILAEIIKPGMNAHQKVKAVHDWILLNVAYDRTLKKHSAYDALASGTAVCQGYASLAYRLLKDAGVEVRIAEGTVSTGAHAWNLVKLDGAWYHLDTTFDDPVPDVKGRTTYSYYLLTDEQIKRDHKWTQTYPAATTSYQKTVAALKAKDASRQVFYSNLEEAVGYKYLLADNSASTVQEFALRIKAAIKAGKTTVKVRYVHGAGKKLDLQQLLDAVPALTSIQTSTSSFPLGNADDALVTITFET</sequence>
<proteinExistence type="predicted"/>
<gene>
    <name evidence="2" type="ORF">E6C55_26785</name>
</gene>
<dbReference type="SMART" id="SM00460">
    <property type="entry name" value="TGc"/>
    <property type="match status" value="1"/>
</dbReference>
<dbReference type="EMBL" id="SSOB01000046">
    <property type="protein sequence ID" value="THF73987.1"/>
    <property type="molecule type" value="Genomic_DNA"/>
</dbReference>
<dbReference type="InterPro" id="IPR052557">
    <property type="entry name" value="CAP/Cytokinesis_protein"/>
</dbReference>
<organism evidence="2 3">
    <name type="scientific">Cohnella fermenti</name>
    <dbReference type="NCBI Taxonomy" id="2565925"/>
    <lineage>
        <taxon>Bacteria</taxon>
        <taxon>Bacillati</taxon>
        <taxon>Bacillota</taxon>
        <taxon>Bacilli</taxon>
        <taxon>Bacillales</taxon>
        <taxon>Paenibacillaceae</taxon>
        <taxon>Cohnella</taxon>
    </lineage>
</organism>
<dbReference type="OrthoDB" id="9788327at2"/>
<evidence type="ECO:0000313" key="3">
    <source>
        <dbReference type="Proteomes" id="UP000310636"/>
    </source>
</evidence>
<name>A0A4S4BHG0_9BACL</name>
<dbReference type="InterPro" id="IPR002931">
    <property type="entry name" value="Transglutaminase-like"/>
</dbReference>
<comment type="caution">
    <text evidence="2">The sequence shown here is derived from an EMBL/GenBank/DDBJ whole genome shotgun (WGS) entry which is preliminary data.</text>
</comment>
<feature type="domain" description="Transglutaminase-like" evidence="1">
    <location>
        <begin position="174"/>
        <end position="230"/>
    </location>
</feature>
<dbReference type="RefSeq" id="WP_136372910.1">
    <property type="nucleotide sequence ID" value="NZ_SSOB01000046.1"/>
</dbReference>
<dbReference type="PROSITE" id="PS51257">
    <property type="entry name" value="PROKAR_LIPOPROTEIN"/>
    <property type="match status" value="1"/>
</dbReference>
<dbReference type="SUPFAM" id="SSF54001">
    <property type="entry name" value="Cysteine proteinases"/>
    <property type="match status" value="1"/>
</dbReference>
<dbReference type="Gene3D" id="3.10.620.30">
    <property type="match status" value="1"/>
</dbReference>
<dbReference type="Pfam" id="PF01841">
    <property type="entry name" value="Transglut_core"/>
    <property type="match status" value="1"/>
</dbReference>
<protein>
    <submittedName>
        <fullName evidence="2">Transglutaminase</fullName>
    </submittedName>
</protein>
<reference evidence="2 3" key="1">
    <citation type="submission" date="2019-04" db="EMBL/GenBank/DDBJ databases">
        <title>Cohnella sp. nov. isolated from preserved vegetables.</title>
        <authorList>
            <person name="Lin S.-Y."/>
            <person name="Hung M.-H."/>
            <person name="Young C.-C."/>
        </authorList>
    </citation>
    <scope>NUCLEOTIDE SEQUENCE [LARGE SCALE GENOMIC DNA]</scope>
    <source>
        <strain evidence="2 3">CC-MHH1044</strain>
    </source>
</reference>
<dbReference type="PANTHER" id="PTHR46333:SF2">
    <property type="entry name" value="CYTOKINESIS PROTEIN 3"/>
    <property type="match status" value="1"/>
</dbReference>
<dbReference type="GO" id="GO:0005737">
    <property type="term" value="C:cytoplasm"/>
    <property type="evidence" value="ECO:0007669"/>
    <property type="project" value="TreeGrafter"/>
</dbReference>
<dbReference type="AlphaFoldDB" id="A0A4S4BHG0"/>
<dbReference type="PANTHER" id="PTHR46333">
    <property type="entry name" value="CYTOKINESIS PROTEIN 3"/>
    <property type="match status" value="1"/>
</dbReference>
<keyword evidence="3" id="KW-1185">Reference proteome</keyword>
<evidence type="ECO:0000313" key="2">
    <source>
        <dbReference type="EMBL" id="THF73987.1"/>
    </source>
</evidence>
<evidence type="ECO:0000259" key="1">
    <source>
        <dbReference type="SMART" id="SM00460"/>
    </source>
</evidence>
<dbReference type="InterPro" id="IPR038765">
    <property type="entry name" value="Papain-like_cys_pep_sf"/>
</dbReference>